<dbReference type="Gene3D" id="3.40.109.10">
    <property type="entry name" value="NADH Oxidase"/>
    <property type="match status" value="2"/>
</dbReference>
<evidence type="ECO:0000313" key="2">
    <source>
        <dbReference type="Proteomes" id="UP000324996"/>
    </source>
</evidence>
<dbReference type="GO" id="GO:0016491">
    <property type="term" value="F:oxidoreductase activity"/>
    <property type="evidence" value="ECO:0007669"/>
    <property type="project" value="InterPro"/>
</dbReference>
<dbReference type="SUPFAM" id="SSF55469">
    <property type="entry name" value="FMN-dependent nitroreductase-like"/>
    <property type="match status" value="1"/>
</dbReference>
<proteinExistence type="predicted"/>
<gene>
    <name evidence="1" type="ORF">JCM17846_25000</name>
</gene>
<dbReference type="InterPro" id="IPR000415">
    <property type="entry name" value="Nitroreductase-like"/>
</dbReference>
<dbReference type="RefSeq" id="WP_313981719.1">
    <property type="nucleotide sequence ID" value="NZ_BKCN01000014.1"/>
</dbReference>
<dbReference type="Proteomes" id="UP000324996">
    <property type="component" value="Unassembled WGS sequence"/>
</dbReference>
<keyword evidence="2" id="KW-1185">Reference proteome</keyword>
<dbReference type="AlphaFoldDB" id="A0A5A7N9P6"/>
<accession>A0A5A7N9P6</accession>
<reference evidence="1 2" key="1">
    <citation type="submission" date="2019-09" db="EMBL/GenBank/DDBJ databases">
        <title>NBRP : Genome information of microbial organism related human and environment.</title>
        <authorList>
            <person name="Hattori M."/>
            <person name="Oshima K."/>
            <person name="Inaba H."/>
            <person name="Suda W."/>
            <person name="Sakamoto M."/>
            <person name="Iino T."/>
            <person name="Kitahara M."/>
            <person name="Oshida Y."/>
            <person name="Iida T."/>
            <person name="Kudo T."/>
            <person name="Itoh T."/>
            <person name="Ohkuma M."/>
        </authorList>
    </citation>
    <scope>NUCLEOTIDE SEQUENCE [LARGE SCALE GENOMIC DNA]</scope>
    <source>
        <strain evidence="1 2">Q-1</strain>
    </source>
</reference>
<protein>
    <submittedName>
        <fullName evidence="1">Uncharacterized protein</fullName>
    </submittedName>
</protein>
<name>A0A5A7N9P6_9PROT</name>
<sequence length="432" mass="49221">MKILLKRGRIKPAPFVHQYDPYQQRLRTTWTAGGNANPWRRVKIELARHWIEKLIAKGPQNHLADSVAADAPRLHQILDQARWAPSGDNEQPWRFEILDDTSLRIHLIYHPGSNFYEYAHGRPILLAAGGLLETMRIAASHHGLSIKWTLDESANPWSIHVTFHEADVSPDRLMPFIKSRTVDRRPYRKIGLDAKEMARLEQTLLKGGRIIWFQSPKARWAMTRLNMKATLLRLTIPEAHRVHQKAVNFSTDHSPWGMPAQSVGLDPLTVRLMRWANAKWSRTKILNRLLGGAWAASLQLDILPGMNCAAHFALCWDQDTGARPDQDWIMAGQHMQRFWLTAHAMGLSIQPSYAPLIFTHGASHEQRWSESRTDIKAKAIGQFFDSVMACSSDAVIFPGRIGRSRRPVASRSVRQPLSSLFTEKASLFTEKE</sequence>
<comment type="caution">
    <text evidence="1">The sequence shown here is derived from an EMBL/GenBank/DDBJ whole genome shotgun (WGS) entry which is preliminary data.</text>
</comment>
<organism evidence="1 2">
    <name type="scientific">Iodidimonas nitroreducens</name>
    <dbReference type="NCBI Taxonomy" id="1236968"/>
    <lineage>
        <taxon>Bacteria</taxon>
        <taxon>Pseudomonadati</taxon>
        <taxon>Pseudomonadota</taxon>
        <taxon>Alphaproteobacteria</taxon>
        <taxon>Iodidimonadales</taxon>
        <taxon>Iodidimonadaceae</taxon>
        <taxon>Iodidimonas</taxon>
    </lineage>
</organism>
<evidence type="ECO:0000313" key="1">
    <source>
        <dbReference type="EMBL" id="GER04818.1"/>
    </source>
</evidence>
<dbReference type="EMBL" id="BKCN01000014">
    <property type="protein sequence ID" value="GER04818.1"/>
    <property type="molecule type" value="Genomic_DNA"/>
</dbReference>